<feature type="domain" description="Mop" evidence="3">
    <location>
        <begin position="66"/>
        <end position="131"/>
    </location>
</feature>
<evidence type="ECO:0000259" key="3">
    <source>
        <dbReference type="PROSITE" id="PS51866"/>
    </source>
</evidence>
<dbReference type="GO" id="GO:0015689">
    <property type="term" value="P:molybdate ion transport"/>
    <property type="evidence" value="ECO:0007669"/>
    <property type="project" value="InterPro"/>
</dbReference>
<dbReference type="Pfam" id="PF12728">
    <property type="entry name" value="HTH_17"/>
    <property type="match status" value="1"/>
</dbReference>
<dbReference type="RefSeq" id="WP_198733785.1">
    <property type="nucleotide sequence ID" value="NZ_JAEINH010000006.1"/>
</dbReference>
<dbReference type="InterPro" id="IPR004606">
    <property type="entry name" value="Mop_domain"/>
</dbReference>
<dbReference type="Proteomes" id="UP000602087">
    <property type="component" value="Unassembled WGS sequence"/>
</dbReference>
<dbReference type="EMBL" id="JAEINH010000006">
    <property type="protein sequence ID" value="MBI9115238.1"/>
    <property type="molecule type" value="Genomic_DNA"/>
</dbReference>
<comment type="caution">
    <text evidence="4">The sequence shown here is derived from an EMBL/GenBank/DDBJ whole genome shotgun (WGS) entry which is preliminary data.</text>
</comment>
<evidence type="ECO:0000313" key="5">
    <source>
        <dbReference type="Proteomes" id="UP000602087"/>
    </source>
</evidence>
<dbReference type="GO" id="GO:0003677">
    <property type="term" value="F:DNA binding"/>
    <property type="evidence" value="ECO:0007669"/>
    <property type="project" value="InterPro"/>
</dbReference>
<evidence type="ECO:0000313" key="4">
    <source>
        <dbReference type="EMBL" id="MBI9115238.1"/>
    </source>
</evidence>
<dbReference type="SUPFAM" id="SSF50331">
    <property type="entry name" value="MOP-like"/>
    <property type="match status" value="1"/>
</dbReference>
<dbReference type="AlphaFoldDB" id="A0A934IC54"/>
<keyword evidence="5" id="KW-1185">Reference proteome</keyword>
<accession>A0A934IC54</accession>
<dbReference type="InterPro" id="IPR008995">
    <property type="entry name" value="Mo/tungstate-bd_C_term_dom"/>
</dbReference>
<dbReference type="InterPro" id="IPR041657">
    <property type="entry name" value="HTH_17"/>
</dbReference>
<keyword evidence="1 2" id="KW-0500">Molybdenum</keyword>
<dbReference type="InterPro" id="IPR005116">
    <property type="entry name" value="Transp-assoc_OB_typ1"/>
</dbReference>
<organism evidence="4 5">
    <name type="scientific">Sanguibacter suaedae</name>
    <dbReference type="NCBI Taxonomy" id="2795737"/>
    <lineage>
        <taxon>Bacteria</taxon>
        <taxon>Bacillati</taxon>
        <taxon>Actinomycetota</taxon>
        <taxon>Actinomycetes</taxon>
        <taxon>Micrococcales</taxon>
        <taxon>Sanguibacteraceae</taxon>
        <taxon>Sanguibacter</taxon>
    </lineage>
</organism>
<evidence type="ECO:0000256" key="1">
    <source>
        <dbReference type="ARBA" id="ARBA00022505"/>
    </source>
</evidence>
<name>A0A934IC54_9MICO</name>
<reference evidence="4" key="1">
    <citation type="submission" date="2020-12" db="EMBL/GenBank/DDBJ databases">
        <title>Sanguibacter suaedae sp. nov., isolated from Suaeda aralocaspica.</title>
        <authorList>
            <person name="Ma Q."/>
        </authorList>
    </citation>
    <scope>NUCLEOTIDE SEQUENCE</scope>
    <source>
        <strain evidence="4">YZGR15</strain>
    </source>
</reference>
<dbReference type="InterPro" id="IPR010093">
    <property type="entry name" value="SinI_DNA-bd"/>
</dbReference>
<evidence type="ECO:0000256" key="2">
    <source>
        <dbReference type="PROSITE-ProRule" id="PRU01213"/>
    </source>
</evidence>
<dbReference type="Gene3D" id="1.10.1660.10">
    <property type="match status" value="1"/>
</dbReference>
<dbReference type="Gene3D" id="2.40.50.100">
    <property type="match status" value="1"/>
</dbReference>
<dbReference type="Pfam" id="PF03459">
    <property type="entry name" value="TOBE"/>
    <property type="match status" value="1"/>
</dbReference>
<dbReference type="PROSITE" id="PS51866">
    <property type="entry name" value="MOP"/>
    <property type="match status" value="1"/>
</dbReference>
<proteinExistence type="predicted"/>
<gene>
    <name evidence="4" type="ORF">JAV76_09475</name>
</gene>
<protein>
    <submittedName>
        <fullName evidence="4">TOBE domain-containing protein</fullName>
    </submittedName>
</protein>
<dbReference type="NCBIfam" id="TIGR01764">
    <property type="entry name" value="excise"/>
    <property type="match status" value="1"/>
</dbReference>
<sequence length="133" mass="14056">MPAPIFRVREAAALLGVSDDTLRRWIDAGRVATTRTDGVTTVDGTELARLAQDAASAPDQAAGPQRRSARNTFTGLVTRVVRDTVMAQVEIQAGPHRVVSLISREAADELGLEPGVLASASVKATDVVVEVPR</sequence>